<dbReference type="Proteomes" id="UP000887013">
    <property type="component" value="Unassembled WGS sequence"/>
</dbReference>
<protein>
    <submittedName>
        <fullName evidence="1">Uncharacterized protein</fullName>
    </submittedName>
</protein>
<accession>A0A8X6QLZ6</accession>
<name>A0A8X6QLZ6_NEPPI</name>
<keyword evidence="2" id="KW-1185">Reference proteome</keyword>
<reference evidence="1" key="1">
    <citation type="submission" date="2020-08" db="EMBL/GenBank/DDBJ databases">
        <title>Multicomponent nature underlies the extraordinary mechanical properties of spider dragline silk.</title>
        <authorList>
            <person name="Kono N."/>
            <person name="Nakamura H."/>
            <person name="Mori M."/>
            <person name="Yoshida Y."/>
            <person name="Ohtoshi R."/>
            <person name="Malay A.D."/>
            <person name="Moran D.A.P."/>
            <person name="Tomita M."/>
            <person name="Numata K."/>
            <person name="Arakawa K."/>
        </authorList>
    </citation>
    <scope>NUCLEOTIDE SEQUENCE</scope>
</reference>
<sequence length="107" mass="12492">MIAETSVGTEIRNVTKIFEQVDAIQDRKRRICNRLIIANWSRMCVLRNLQKLHPMKKRLVATLYPIYINVYEGKKEKNYVLAENCCTTEMKNQLEYDISKPGVVVNS</sequence>
<proteinExistence type="predicted"/>
<comment type="caution">
    <text evidence="1">The sequence shown here is derived from an EMBL/GenBank/DDBJ whole genome shotgun (WGS) entry which is preliminary data.</text>
</comment>
<organism evidence="1 2">
    <name type="scientific">Nephila pilipes</name>
    <name type="common">Giant wood spider</name>
    <name type="synonym">Nephila maculata</name>
    <dbReference type="NCBI Taxonomy" id="299642"/>
    <lineage>
        <taxon>Eukaryota</taxon>
        <taxon>Metazoa</taxon>
        <taxon>Ecdysozoa</taxon>
        <taxon>Arthropoda</taxon>
        <taxon>Chelicerata</taxon>
        <taxon>Arachnida</taxon>
        <taxon>Araneae</taxon>
        <taxon>Araneomorphae</taxon>
        <taxon>Entelegynae</taxon>
        <taxon>Araneoidea</taxon>
        <taxon>Nephilidae</taxon>
        <taxon>Nephila</taxon>
    </lineage>
</organism>
<dbReference type="EMBL" id="BMAW01129188">
    <property type="protein sequence ID" value="GFU29274.1"/>
    <property type="molecule type" value="Genomic_DNA"/>
</dbReference>
<evidence type="ECO:0000313" key="2">
    <source>
        <dbReference type="Proteomes" id="UP000887013"/>
    </source>
</evidence>
<evidence type="ECO:0000313" key="1">
    <source>
        <dbReference type="EMBL" id="GFU29274.1"/>
    </source>
</evidence>
<dbReference type="AlphaFoldDB" id="A0A8X6QLZ6"/>
<gene>
    <name evidence="1" type="ORF">NPIL_643691</name>
</gene>